<sequence length="106" mass="12888">MNLHKHIAEQNAQNESIEFYLKKIYELKDEQNFSLNHYNTVLRKLDKKITQLHNLNRKILGLTDNEDILKEVLQTERYMLEFDFKMQDLRHLSTIATREEFSRYSI</sequence>
<gene>
    <name evidence="1" type="ORF">DPMN_028141</name>
</gene>
<reference evidence="1" key="1">
    <citation type="journal article" date="2019" name="bioRxiv">
        <title>The Genome of the Zebra Mussel, Dreissena polymorpha: A Resource for Invasive Species Research.</title>
        <authorList>
            <person name="McCartney M.A."/>
            <person name="Auch B."/>
            <person name="Kono T."/>
            <person name="Mallez S."/>
            <person name="Zhang Y."/>
            <person name="Obille A."/>
            <person name="Becker A."/>
            <person name="Abrahante J.E."/>
            <person name="Garbe J."/>
            <person name="Badalamenti J.P."/>
            <person name="Herman A."/>
            <person name="Mangelson H."/>
            <person name="Liachko I."/>
            <person name="Sullivan S."/>
            <person name="Sone E.D."/>
            <person name="Koren S."/>
            <person name="Silverstein K.A.T."/>
            <person name="Beckman K.B."/>
            <person name="Gohl D.M."/>
        </authorList>
    </citation>
    <scope>NUCLEOTIDE SEQUENCE</scope>
    <source>
        <strain evidence="1">Duluth1</strain>
        <tissue evidence="1">Whole animal</tissue>
    </source>
</reference>
<dbReference type="AlphaFoldDB" id="A0A9D4LU57"/>
<dbReference type="Proteomes" id="UP000828390">
    <property type="component" value="Unassembled WGS sequence"/>
</dbReference>
<name>A0A9D4LU57_DREPO</name>
<organism evidence="1 2">
    <name type="scientific">Dreissena polymorpha</name>
    <name type="common">Zebra mussel</name>
    <name type="synonym">Mytilus polymorpha</name>
    <dbReference type="NCBI Taxonomy" id="45954"/>
    <lineage>
        <taxon>Eukaryota</taxon>
        <taxon>Metazoa</taxon>
        <taxon>Spiralia</taxon>
        <taxon>Lophotrochozoa</taxon>
        <taxon>Mollusca</taxon>
        <taxon>Bivalvia</taxon>
        <taxon>Autobranchia</taxon>
        <taxon>Heteroconchia</taxon>
        <taxon>Euheterodonta</taxon>
        <taxon>Imparidentia</taxon>
        <taxon>Neoheterodontei</taxon>
        <taxon>Myida</taxon>
        <taxon>Dreissenoidea</taxon>
        <taxon>Dreissenidae</taxon>
        <taxon>Dreissena</taxon>
    </lineage>
</organism>
<reference evidence="1" key="2">
    <citation type="submission" date="2020-11" db="EMBL/GenBank/DDBJ databases">
        <authorList>
            <person name="McCartney M.A."/>
            <person name="Auch B."/>
            <person name="Kono T."/>
            <person name="Mallez S."/>
            <person name="Becker A."/>
            <person name="Gohl D.M."/>
            <person name="Silverstein K.A.T."/>
            <person name="Koren S."/>
            <person name="Bechman K.B."/>
            <person name="Herman A."/>
            <person name="Abrahante J.E."/>
            <person name="Garbe J."/>
        </authorList>
    </citation>
    <scope>NUCLEOTIDE SEQUENCE</scope>
    <source>
        <strain evidence="1">Duluth1</strain>
        <tissue evidence="1">Whole animal</tissue>
    </source>
</reference>
<proteinExistence type="predicted"/>
<dbReference type="EMBL" id="JAIWYP010000002">
    <property type="protein sequence ID" value="KAH3865102.1"/>
    <property type="molecule type" value="Genomic_DNA"/>
</dbReference>
<evidence type="ECO:0000313" key="2">
    <source>
        <dbReference type="Proteomes" id="UP000828390"/>
    </source>
</evidence>
<accession>A0A9D4LU57</accession>
<protein>
    <submittedName>
        <fullName evidence="1">Uncharacterized protein</fullName>
    </submittedName>
</protein>
<evidence type="ECO:0000313" key="1">
    <source>
        <dbReference type="EMBL" id="KAH3865102.1"/>
    </source>
</evidence>
<comment type="caution">
    <text evidence="1">The sequence shown here is derived from an EMBL/GenBank/DDBJ whole genome shotgun (WGS) entry which is preliminary data.</text>
</comment>
<keyword evidence="2" id="KW-1185">Reference proteome</keyword>